<dbReference type="AlphaFoldDB" id="A0A6N9QXW7"/>
<organism evidence="4 5">
    <name type="scientific">Kocuria marina subsp. indica</name>
    <dbReference type="NCBI Taxonomy" id="1049583"/>
    <lineage>
        <taxon>Bacteria</taxon>
        <taxon>Bacillati</taxon>
        <taxon>Actinomycetota</taxon>
        <taxon>Actinomycetes</taxon>
        <taxon>Micrococcales</taxon>
        <taxon>Micrococcaceae</taxon>
        <taxon>Kocuria</taxon>
    </lineage>
</organism>
<comment type="caution">
    <text evidence="4">The sequence shown here is derived from an EMBL/GenBank/DDBJ whole genome shotgun (WGS) entry which is preliminary data.</text>
</comment>
<dbReference type="Gene3D" id="3.40.50.300">
    <property type="entry name" value="P-loop containing nucleotide triphosphate hydrolases"/>
    <property type="match status" value="2"/>
</dbReference>
<dbReference type="EMBL" id="WMHZ01000003">
    <property type="protein sequence ID" value="NDO77260.1"/>
    <property type="molecule type" value="Genomic_DNA"/>
</dbReference>
<feature type="coiled-coil region" evidence="1">
    <location>
        <begin position="877"/>
        <end position="911"/>
    </location>
</feature>
<evidence type="ECO:0000313" key="4">
    <source>
        <dbReference type="EMBL" id="NDO77260.1"/>
    </source>
</evidence>
<feature type="region of interest" description="Disordered" evidence="2">
    <location>
        <begin position="1113"/>
        <end position="1156"/>
    </location>
</feature>
<dbReference type="SUPFAM" id="SSF52540">
    <property type="entry name" value="P-loop containing nucleoside triphosphate hydrolases"/>
    <property type="match status" value="2"/>
</dbReference>
<dbReference type="SUPFAM" id="SSF55464">
    <property type="entry name" value="Origin of replication-binding domain, RBD-like"/>
    <property type="match status" value="1"/>
</dbReference>
<reference evidence="4 5" key="1">
    <citation type="submission" date="2019-11" db="EMBL/GenBank/DDBJ databases">
        <title>Draft genome sequence of Kocuria indica DP-K7, a methyl red degrading Actinobacterium.</title>
        <authorList>
            <person name="Kumaran S."/>
            <person name="Tischler D."/>
            <person name="Ngo A.C.R."/>
            <person name="Schultes F."/>
        </authorList>
    </citation>
    <scope>NUCLEOTIDE SEQUENCE [LARGE SCALE GENOMIC DNA]</scope>
    <source>
        <strain evidence="4 5">DP-K7</strain>
    </source>
</reference>
<dbReference type="InterPro" id="IPR014862">
    <property type="entry name" value="TrwC"/>
</dbReference>
<dbReference type="Pfam" id="PF13604">
    <property type="entry name" value="AAA_30"/>
    <property type="match status" value="1"/>
</dbReference>
<evidence type="ECO:0000259" key="3">
    <source>
        <dbReference type="Pfam" id="PF08751"/>
    </source>
</evidence>
<sequence>MREARMKGGVLLFRGSGAAARRYVEADRSRADEYYLGADDAVAEYSVIDASSEVTDTRSLTAAEYEGWVDWINPETGESMGVPRKPGVVRKGSPLFAEMTINAPKSLSVAAALHPEVSDALDRAQRDAAREIRRFLGQHSVTLAGPRGAQEVLPIEHMQTVAIGHKTSRAGDPHRHIHFQIGTRVWAGGKWRALTTAALFKQQGAIRALGTAVIAAHPQVAQTLADHGLTLDPISGEVTELEPFNAVMSKRSAQIRRNLDRMEAEWQAEHPGETPGPTLTARLQDAAWAFQRPGKKPADLKDEQWWRQELADAGYDPATLRRRETPAAVSLDDLAVQEIASRALDRCAAAASTWTPHTVAEHVTRITTEAGVQATSAELREFIDLATGLATDDCFSVLPPGMVQPEHVAHLTSLNVIAAETALRDQLTASTPERETEHPDVNRAAQAAGLDAGQTVAAAAVASTDPLVIVEGAAGSGKTTMLRTAIEVAAEHGRASRVVAPTLRAAQVAHDELGVPATSVAALVHAHGWRWNDDGVWTRLAVGDTDPATGSTYTGPSADARLSQGERVIVDEAGMLDQDTAHALLTITAEAGATVALIGDRAQLPAVGRGGVLDMAAQTRGRTYDMTELHRFTDPDYAALTLAMRDRDNPGAVFDRLAAMNLITLHADDDAAREHITAHAQEDEAITVATNDEAAALNERIRTGRIERGEVNDAVTATGSDGLSIGAGDLIQTRKNDSDLGVANRQQWLVQQVAEDGTVYAREVGNGRKHQRTIALPPEYVGEHAHLFYAATAYGVQGATVDGSHTMLSDATSAAGVYVGMTRGREHNRLHIVSEDLPSARELFIDAMKRDPADRGLDHATAQAVEAVRGFVADGPVRLVTDELARLDEEAERAHRQAQRWEKAAAHLDAQRAAHQTEDDENTEVLRQAEAEAERVRAEVAVPLTVQAEADGAAYAAVIETEASASARLATVGRFGRRKARAEHHTATEQTRTACAQVRAVWGDEPPRTPEALSAWTAQAAARRAEGDPRVSDADRAIEAAHAQQKETRQRHQRERRELLVSEFGAEQARRAEFGMGAVNPHRNAKDARTRAALIRAEADELRRLPVADAARRIEAKRDEHEKQRQQAAQRERQLDPFEHDRHRSNPRRDGPTRGL</sequence>
<accession>A0A6N9QXW7</accession>
<feature type="domain" description="TrwC relaxase" evidence="3">
    <location>
        <begin position="19"/>
        <end position="312"/>
    </location>
</feature>
<protein>
    <submittedName>
        <fullName evidence="4">AAA family ATPase</fullName>
    </submittedName>
</protein>
<dbReference type="InterPro" id="IPR027417">
    <property type="entry name" value="P-loop_NTPase"/>
</dbReference>
<dbReference type="Pfam" id="PF08751">
    <property type="entry name" value="TrwC"/>
    <property type="match status" value="1"/>
</dbReference>
<name>A0A6N9QXW7_9MICC</name>
<gene>
    <name evidence="4" type="ORF">GKZ75_03165</name>
</gene>
<evidence type="ECO:0000256" key="2">
    <source>
        <dbReference type="SAM" id="MobiDB-lite"/>
    </source>
</evidence>
<dbReference type="Proteomes" id="UP000471026">
    <property type="component" value="Unassembled WGS sequence"/>
</dbReference>
<evidence type="ECO:0000313" key="5">
    <source>
        <dbReference type="Proteomes" id="UP000471026"/>
    </source>
</evidence>
<dbReference type="Gene3D" id="2.30.30.940">
    <property type="match status" value="1"/>
</dbReference>
<keyword evidence="1" id="KW-0175">Coiled coil</keyword>
<proteinExistence type="predicted"/>
<evidence type="ECO:0000256" key="1">
    <source>
        <dbReference type="SAM" id="Coils"/>
    </source>
</evidence>
<dbReference type="NCBIfam" id="NF041492">
    <property type="entry name" value="MobF"/>
    <property type="match status" value="1"/>
</dbReference>